<sequence>MDLLLPFKIGGLAESKSFLTGYRGAWFRCKVHNMRVHETAGHLEYYLEYIDYEGEKKEWVKVYENNPTSSSQNSRDSFQLMIRPSFPQWYYGNEVPEQFQNSDITAIVDEPWKVGDLVDWLNEGCYWSATITKLVDKDMVEVKLPAPPKGEGKRYNAKCNDLRPTLEWSLIEDWTAPLSKVIDRLQILLLSFDVFRCEDIMSRCDS</sequence>
<evidence type="ECO:0000313" key="2">
    <source>
        <dbReference type="EMBL" id="KAF8762673.1"/>
    </source>
</evidence>
<keyword evidence="3" id="KW-1185">Reference proteome</keyword>
<dbReference type="InterPro" id="IPR008395">
    <property type="entry name" value="Agenet-like_dom"/>
</dbReference>
<dbReference type="SMART" id="SM00743">
    <property type="entry name" value="Agenet"/>
    <property type="match status" value="1"/>
</dbReference>
<dbReference type="Proteomes" id="UP000636709">
    <property type="component" value="Unassembled WGS sequence"/>
</dbReference>
<reference evidence="2" key="1">
    <citation type="submission" date="2020-07" db="EMBL/GenBank/DDBJ databases">
        <title>Genome sequence and genetic diversity analysis of an under-domesticated orphan crop, white fonio (Digitaria exilis).</title>
        <authorList>
            <person name="Bennetzen J.L."/>
            <person name="Chen S."/>
            <person name="Ma X."/>
            <person name="Wang X."/>
            <person name="Yssel A.E.J."/>
            <person name="Chaluvadi S.R."/>
            <person name="Johnson M."/>
            <person name="Gangashetty P."/>
            <person name="Hamidou F."/>
            <person name="Sanogo M.D."/>
            <person name="Zwaenepoel A."/>
            <person name="Wallace J."/>
            <person name="Van De Peer Y."/>
            <person name="Van Deynze A."/>
        </authorList>
    </citation>
    <scope>NUCLEOTIDE SEQUENCE</scope>
    <source>
        <tissue evidence="2">Leaves</tissue>
    </source>
</reference>
<dbReference type="OrthoDB" id="1894168at2759"/>
<gene>
    <name evidence="2" type="ORF">HU200_009201</name>
</gene>
<feature type="domain" description="Agenet" evidence="1">
    <location>
        <begin position="110"/>
        <end position="170"/>
    </location>
</feature>
<dbReference type="InterPro" id="IPR014002">
    <property type="entry name" value="Agenet_dom_plant"/>
</dbReference>
<evidence type="ECO:0000259" key="1">
    <source>
        <dbReference type="SMART" id="SM00743"/>
    </source>
</evidence>
<dbReference type="AlphaFoldDB" id="A0A835KR13"/>
<proteinExistence type="predicted"/>
<dbReference type="PANTHER" id="PTHR36805:SF7">
    <property type="entry name" value="AGENET DOMAIN-CONTAINING PROTEIN"/>
    <property type="match status" value="1"/>
</dbReference>
<protein>
    <recommendedName>
        <fullName evidence="1">Agenet domain-containing protein</fullName>
    </recommendedName>
</protein>
<comment type="caution">
    <text evidence="2">The sequence shown here is derived from an EMBL/GenBank/DDBJ whole genome shotgun (WGS) entry which is preliminary data.</text>
</comment>
<evidence type="ECO:0000313" key="3">
    <source>
        <dbReference type="Proteomes" id="UP000636709"/>
    </source>
</evidence>
<dbReference type="EMBL" id="JACEFO010000618">
    <property type="protein sequence ID" value="KAF8762673.1"/>
    <property type="molecule type" value="Genomic_DNA"/>
</dbReference>
<dbReference type="PANTHER" id="PTHR36805">
    <property type="entry name" value="AGENET DOMAIN-CONTAINING PROTEIN"/>
    <property type="match status" value="1"/>
</dbReference>
<organism evidence="2 3">
    <name type="scientific">Digitaria exilis</name>
    <dbReference type="NCBI Taxonomy" id="1010633"/>
    <lineage>
        <taxon>Eukaryota</taxon>
        <taxon>Viridiplantae</taxon>
        <taxon>Streptophyta</taxon>
        <taxon>Embryophyta</taxon>
        <taxon>Tracheophyta</taxon>
        <taxon>Spermatophyta</taxon>
        <taxon>Magnoliopsida</taxon>
        <taxon>Liliopsida</taxon>
        <taxon>Poales</taxon>
        <taxon>Poaceae</taxon>
        <taxon>PACMAD clade</taxon>
        <taxon>Panicoideae</taxon>
        <taxon>Panicodae</taxon>
        <taxon>Paniceae</taxon>
        <taxon>Anthephorinae</taxon>
        <taxon>Digitaria</taxon>
    </lineage>
</organism>
<accession>A0A835KR13</accession>
<name>A0A835KR13_9POAL</name>
<dbReference type="Pfam" id="PF05641">
    <property type="entry name" value="Agenet"/>
    <property type="match status" value="1"/>
</dbReference>